<feature type="transmembrane region" description="Helical" evidence="2">
    <location>
        <begin position="388"/>
        <end position="410"/>
    </location>
</feature>
<feature type="transmembrane region" description="Helical" evidence="2">
    <location>
        <begin position="422"/>
        <end position="441"/>
    </location>
</feature>
<proteinExistence type="predicted"/>
<feature type="transmembrane region" description="Helical" evidence="2">
    <location>
        <begin position="158"/>
        <end position="183"/>
    </location>
</feature>
<dbReference type="VEuPathDB" id="CryptoDB:Cvel_30068"/>
<dbReference type="SUPFAM" id="SSF52047">
    <property type="entry name" value="RNI-like"/>
    <property type="match status" value="1"/>
</dbReference>
<feature type="transmembrane region" description="Helical" evidence="2">
    <location>
        <begin position="110"/>
        <end position="128"/>
    </location>
</feature>
<dbReference type="EMBL" id="CDMZ01003445">
    <property type="protein sequence ID" value="CEM46401.1"/>
    <property type="molecule type" value="Genomic_DNA"/>
</dbReference>
<dbReference type="AlphaFoldDB" id="A0A0G4HQ60"/>
<feature type="compositionally biased region" description="Acidic residues" evidence="1">
    <location>
        <begin position="952"/>
        <end position="963"/>
    </location>
</feature>
<reference evidence="3" key="1">
    <citation type="submission" date="2014-11" db="EMBL/GenBank/DDBJ databases">
        <authorList>
            <person name="Otto D Thomas"/>
            <person name="Naeem Raeece"/>
        </authorList>
    </citation>
    <scope>NUCLEOTIDE SEQUENCE</scope>
</reference>
<feature type="region of interest" description="Disordered" evidence="1">
    <location>
        <begin position="256"/>
        <end position="289"/>
    </location>
</feature>
<keyword evidence="2" id="KW-0812">Transmembrane</keyword>
<sequence length="1029" mass="113480">MPLTLEYAPDSYNLAAIAQRKHGFWARRGTTYTRFCRLAALVLSILSTLLQIFCAVNLAPRLFNLTEHMEVNDDYSEEAGPGGGWGASFFPNAKAQTVYLVSKVRDAPPLFRLSVFVGILLMTLSLLAEVSRRANTVLLYHLLDKGHDPGGVKRRGDAIYWSSWTVCVVAFLTVPLTLSLGSLGLILRSETAVEIVLNCVAAVSVTDIDELIVLFYFRVFGYHWDGSWKVRFKRRIKKRKPGATVDGGKAVANSWQQQKEKKKSGENRGIAGGREEKVKVDGGEPDDRADDQAYVETLRNALSSVSSSAMISLSVVPLLMSRLCEDKLEGPEGFKFFWLCFSLVYLGVFFFLNSETLASVLLLPVLLYGRMRGGREEWVDRRPTHRRFASLCCRVWSSMFCVSALLLFSVSSRDDFEVLSRLSAIIVTVPIFGWIIFALLFHRVLVLLDVIFGLIDVDDVLSALVNIRREKEIHLTKCMNLRTSVEVLTFLKMFGNLFEYIPEPEGMDRVQSLGVTLNVKFERGKVRPRLCENDWLRFRTVMNRLPGLRGLALGSGCCEGLMEDSEPGGSVSGGDSSKGIEMDDGSALTLLEGLPSSLEELTFAYVKGLSRAGWRHAGECLGRHAGLKRLSVAGRHAVNLFPSLSDSLSLAVAGLYEGPVRVDLVNVKGVSSVGWEGIGRALEKMSRLEEVCVVDCELSDLSGPPVFRSLPCSLKFVRLARVMGLSGRGWEESLKALGRVCASNLRVVCKGGEGDESSALRLRLQVSELDDSIAPKLFGGLCSDGIVVEELGLVDGLSRLSDKGWAAVGEGLSVMPTEGLATMELNCTDLSDCRAGNVFPSLPVSLKRLKLHSAERLSEEGWEWLWVRLKVLTSLEELSIEECGHRLSVRSAARMFASLPASLCRLSLIGTDCREWARAWSVLENRLVPGSARQTGSLTLRETEFPRRAAVEEEEGGEGEESSESSAGGVTIGVIARRQLENLCWVDCHCQCINSRGESVTVPERVKRLVRKNRRERAAHGEGGTVCWL</sequence>
<dbReference type="Gene3D" id="3.80.10.10">
    <property type="entry name" value="Ribonuclease Inhibitor"/>
    <property type="match status" value="1"/>
</dbReference>
<feature type="transmembrane region" description="Helical" evidence="2">
    <location>
        <begin position="336"/>
        <end position="367"/>
    </location>
</feature>
<protein>
    <submittedName>
        <fullName evidence="3">Uncharacterized protein</fullName>
    </submittedName>
</protein>
<evidence type="ECO:0000313" key="3">
    <source>
        <dbReference type="EMBL" id="CEM46401.1"/>
    </source>
</evidence>
<evidence type="ECO:0000256" key="2">
    <source>
        <dbReference type="SAM" id="Phobius"/>
    </source>
</evidence>
<gene>
    <name evidence="3" type="ORF">Cvel_30068</name>
</gene>
<organism evidence="3">
    <name type="scientific">Chromera velia CCMP2878</name>
    <dbReference type="NCBI Taxonomy" id="1169474"/>
    <lineage>
        <taxon>Eukaryota</taxon>
        <taxon>Sar</taxon>
        <taxon>Alveolata</taxon>
        <taxon>Colpodellida</taxon>
        <taxon>Chromeraceae</taxon>
        <taxon>Chromera</taxon>
    </lineage>
</organism>
<feature type="transmembrane region" description="Helical" evidence="2">
    <location>
        <begin position="38"/>
        <end position="59"/>
    </location>
</feature>
<keyword evidence="2" id="KW-0472">Membrane</keyword>
<accession>A0A0G4HQ60</accession>
<feature type="compositionally biased region" description="Basic and acidic residues" evidence="1">
    <location>
        <begin position="273"/>
        <end position="286"/>
    </location>
</feature>
<dbReference type="InterPro" id="IPR032675">
    <property type="entry name" value="LRR_dom_sf"/>
</dbReference>
<feature type="region of interest" description="Disordered" evidence="1">
    <location>
        <begin position="948"/>
        <end position="968"/>
    </location>
</feature>
<keyword evidence="2" id="KW-1133">Transmembrane helix</keyword>
<name>A0A0G4HQ60_9ALVE</name>
<evidence type="ECO:0000256" key="1">
    <source>
        <dbReference type="SAM" id="MobiDB-lite"/>
    </source>
</evidence>